<name>A0A1F6W4W3_9BACT</name>
<dbReference type="Gene3D" id="3.30.70.2650">
    <property type="match status" value="1"/>
</dbReference>
<organism evidence="2 3">
    <name type="scientific">Candidatus Nomurabacteria bacterium RIFCSPHIGHO2_02_FULL_37_13</name>
    <dbReference type="NCBI Taxonomy" id="1801750"/>
    <lineage>
        <taxon>Bacteria</taxon>
        <taxon>Candidatus Nomuraibacteriota</taxon>
    </lineage>
</organism>
<dbReference type="EMBL" id="MFUA01000018">
    <property type="protein sequence ID" value="OGI76806.1"/>
    <property type="molecule type" value="Genomic_DNA"/>
</dbReference>
<reference evidence="2 3" key="1">
    <citation type="journal article" date="2016" name="Nat. Commun.">
        <title>Thousands of microbial genomes shed light on interconnected biogeochemical processes in an aquifer system.</title>
        <authorList>
            <person name="Anantharaman K."/>
            <person name="Brown C.T."/>
            <person name="Hug L.A."/>
            <person name="Sharon I."/>
            <person name="Castelle C.J."/>
            <person name="Probst A.J."/>
            <person name="Thomas B.C."/>
            <person name="Singh A."/>
            <person name="Wilkins M.J."/>
            <person name="Karaoz U."/>
            <person name="Brodie E.L."/>
            <person name="Williams K.H."/>
            <person name="Hubbard S.S."/>
            <person name="Banfield J.F."/>
        </authorList>
    </citation>
    <scope>NUCLEOTIDE SEQUENCE [LARGE SCALE GENOMIC DNA]</scope>
</reference>
<evidence type="ECO:0000313" key="3">
    <source>
        <dbReference type="Proteomes" id="UP000178374"/>
    </source>
</evidence>
<proteinExistence type="predicted"/>
<evidence type="ECO:0000259" key="1">
    <source>
        <dbReference type="Pfam" id="PF20803"/>
    </source>
</evidence>
<dbReference type="AlphaFoldDB" id="A0A1F6W4W3"/>
<feature type="domain" description="Transcriptional repressor PaaX-like central Cas2-like" evidence="1">
    <location>
        <begin position="92"/>
        <end position="152"/>
    </location>
</feature>
<accession>A0A1F6W4W3</accession>
<dbReference type="Proteomes" id="UP000178374">
    <property type="component" value="Unassembled WGS sequence"/>
</dbReference>
<dbReference type="InterPro" id="IPR048846">
    <property type="entry name" value="PaaX-like_central"/>
</dbReference>
<sequence length="161" mass="19131">MSLVYEILKELSTASLRYKGNRVNLFGIPKFKSYSRNSLSGTVSYLNKNCLIEKTNEGLRITRKGQKYIKRKIDSLRQFYFKFDKDAPKNLIVMFDISETQKAKREWLRWHLKKFNYSMIQKSVWVGPSPLPKEFLDYIKIIKIKDSLKTFKLARGYDIKK</sequence>
<protein>
    <recommendedName>
        <fullName evidence="1">Transcriptional repressor PaaX-like central Cas2-like domain-containing protein</fullName>
    </recommendedName>
</protein>
<dbReference type="STRING" id="1801750.A3B85_00530"/>
<gene>
    <name evidence="2" type="ORF">A3B85_00530</name>
</gene>
<dbReference type="Pfam" id="PF20803">
    <property type="entry name" value="PaaX_M"/>
    <property type="match status" value="1"/>
</dbReference>
<evidence type="ECO:0000313" key="2">
    <source>
        <dbReference type="EMBL" id="OGI76806.1"/>
    </source>
</evidence>
<comment type="caution">
    <text evidence="2">The sequence shown here is derived from an EMBL/GenBank/DDBJ whole genome shotgun (WGS) entry which is preliminary data.</text>
</comment>